<name>A0A4Y7PJM2_9AGAM</name>
<organism evidence="1 2">
    <name type="scientific">Rickenella mellea</name>
    <dbReference type="NCBI Taxonomy" id="50990"/>
    <lineage>
        <taxon>Eukaryota</taxon>
        <taxon>Fungi</taxon>
        <taxon>Dikarya</taxon>
        <taxon>Basidiomycota</taxon>
        <taxon>Agaricomycotina</taxon>
        <taxon>Agaricomycetes</taxon>
        <taxon>Hymenochaetales</taxon>
        <taxon>Rickenellaceae</taxon>
        <taxon>Rickenella</taxon>
    </lineage>
</organism>
<dbReference type="STRING" id="50990.A0A4Y7PJM2"/>
<dbReference type="Proteomes" id="UP000294933">
    <property type="component" value="Unassembled WGS sequence"/>
</dbReference>
<dbReference type="Gene3D" id="1.20.1280.50">
    <property type="match status" value="1"/>
</dbReference>
<evidence type="ECO:0000313" key="2">
    <source>
        <dbReference type="Proteomes" id="UP000294933"/>
    </source>
</evidence>
<gene>
    <name evidence="1" type="ORF">BD410DRAFT_809074</name>
</gene>
<keyword evidence="2" id="KW-1185">Reference proteome</keyword>
<dbReference type="SUPFAM" id="SSF52058">
    <property type="entry name" value="L domain-like"/>
    <property type="match status" value="1"/>
</dbReference>
<dbReference type="VEuPathDB" id="FungiDB:BD410DRAFT_809074"/>
<reference evidence="1 2" key="1">
    <citation type="submission" date="2018-06" db="EMBL/GenBank/DDBJ databases">
        <title>A transcriptomic atlas of mushroom development highlights an independent origin of complex multicellularity.</title>
        <authorList>
            <consortium name="DOE Joint Genome Institute"/>
            <person name="Krizsan K."/>
            <person name="Almasi E."/>
            <person name="Merenyi Z."/>
            <person name="Sahu N."/>
            <person name="Viragh M."/>
            <person name="Koszo T."/>
            <person name="Mondo S."/>
            <person name="Kiss B."/>
            <person name="Balint B."/>
            <person name="Kues U."/>
            <person name="Barry K."/>
            <person name="Hegedus J.C."/>
            <person name="Henrissat B."/>
            <person name="Johnson J."/>
            <person name="Lipzen A."/>
            <person name="Ohm R."/>
            <person name="Nagy I."/>
            <person name="Pangilinan J."/>
            <person name="Yan J."/>
            <person name="Xiong Y."/>
            <person name="Grigoriev I.V."/>
            <person name="Hibbett D.S."/>
            <person name="Nagy L.G."/>
        </authorList>
    </citation>
    <scope>NUCLEOTIDE SEQUENCE [LARGE SCALE GENOMIC DNA]</scope>
    <source>
        <strain evidence="1 2">SZMC22713</strain>
    </source>
</reference>
<protein>
    <submittedName>
        <fullName evidence="1">Uncharacterized protein</fullName>
    </submittedName>
</protein>
<dbReference type="AlphaFoldDB" id="A0A4Y7PJM2"/>
<evidence type="ECO:0000313" key="1">
    <source>
        <dbReference type="EMBL" id="TDL15266.1"/>
    </source>
</evidence>
<dbReference type="InterPro" id="IPR032675">
    <property type="entry name" value="LRR_dom_sf"/>
</dbReference>
<dbReference type="Gene3D" id="3.80.10.10">
    <property type="entry name" value="Ribonuclease Inhibitor"/>
    <property type="match status" value="1"/>
</dbReference>
<sequence length="395" mass="44959">MTGRAVRANSIIVHPQHHGAPILRIPCEITSGIFEFCLPKDEFPRPSIQSAPMQLSHVCSSWQKLAIQTPRLWSKVSLCMSTEDGGQTKVSIKAAMASHVKALKVWMRRATPLPMSVHLRYPSLPWLEPDKLPPVFRVIMENPTTWRDVRLSLPRDYLNSASIVVQKNVRNLERFDVEDTSIIPMFSRANCPVFLIAETAAILLTLSVHGSLQLKSPNATQFVRLRTLSLKHSSINNSIHLLENCPVLEGLNLHFYNLPMINTTPEDTTILLPRLRNFHLAHTGNDENKILFRGGEVGVLLAHLKLPNLSLFHLHMTIMGWQNDPRWDYLSMLIFRSNCSLIDLELRTPHIEKSTIVECLKDSPDLQYVGIPSDVKLEEEEARRLLPNLRTLRRL</sequence>
<proteinExistence type="predicted"/>
<dbReference type="OrthoDB" id="3365698at2759"/>
<dbReference type="EMBL" id="ML170283">
    <property type="protein sequence ID" value="TDL15266.1"/>
    <property type="molecule type" value="Genomic_DNA"/>
</dbReference>
<accession>A0A4Y7PJM2</accession>